<evidence type="ECO:0000313" key="2">
    <source>
        <dbReference type="EMBL" id="KAE9390919.1"/>
    </source>
</evidence>
<accession>A0A6A4GYF2</accession>
<dbReference type="EMBL" id="ML769641">
    <property type="protein sequence ID" value="KAE9390919.1"/>
    <property type="molecule type" value="Genomic_DNA"/>
</dbReference>
<gene>
    <name evidence="2" type="ORF">BT96DRAFT_324171</name>
</gene>
<organism evidence="2 3">
    <name type="scientific">Gymnopus androsaceus JB14</name>
    <dbReference type="NCBI Taxonomy" id="1447944"/>
    <lineage>
        <taxon>Eukaryota</taxon>
        <taxon>Fungi</taxon>
        <taxon>Dikarya</taxon>
        <taxon>Basidiomycota</taxon>
        <taxon>Agaricomycotina</taxon>
        <taxon>Agaricomycetes</taxon>
        <taxon>Agaricomycetidae</taxon>
        <taxon>Agaricales</taxon>
        <taxon>Marasmiineae</taxon>
        <taxon>Omphalotaceae</taxon>
        <taxon>Gymnopus</taxon>
    </lineage>
</organism>
<keyword evidence="1" id="KW-0732">Signal</keyword>
<dbReference type="AlphaFoldDB" id="A0A6A4GYF2"/>
<evidence type="ECO:0000256" key="1">
    <source>
        <dbReference type="SAM" id="SignalP"/>
    </source>
</evidence>
<feature type="signal peptide" evidence="1">
    <location>
        <begin position="1"/>
        <end position="18"/>
    </location>
</feature>
<sequence>MMPLLSLILAFCVGLVSCQSSVTLWQFGANRLLEGKVTLPMLPVGVATESDAIATTYLYEVADSVMTAPVDGVVVTKPIDPSECPYCQRSTSIQIYYFIL</sequence>
<keyword evidence="3" id="KW-1185">Reference proteome</keyword>
<evidence type="ECO:0000313" key="3">
    <source>
        <dbReference type="Proteomes" id="UP000799118"/>
    </source>
</evidence>
<protein>
    <submittedName>
        <fullName evidence="2">Uncharacterized protein</fullName>
    </submittedName>
</protein>
<proteinExistence type="predicted"/>
<reference evidence="2" key="1">
    <citation type="journal article" date="2019" name="Environ. Microbiol.">
        <title>Fungal ecological strategies reflected in gene transcription - a case study of two litter decomposers.</title>
        <authorList>
            <person name="Barbi F."/>
            <person name="Kohler A."/>
            <person name="Barry K."/>
            <person name="Baskaran P."/>
            <person name="Daum C."/>
            <person name="Fauchery L."/>
            <person name="Ihrmark K."/>
            <person name="Kuo A."/>
            <person name="LaButti K."/>
            <person name="Lipzen A."/>
            <person name="Morin E."/>
            <person name="Grigoriev I.V."/>
            <person name="Henrissat B."/>
            <person name="Lindahl B."/>
            <person name="Martin F."/>
        </authorList>
    </citation>
    <scope>NUCLEOTIDE SEQUENCE</scope>
    <source>
        <strain evidence="2">JB14</strain>
    </source>
</reference>
<name>A0A6A4GYF2_9AGAR</name>
<dbReference type="Proteomes" id="UP000799118">
    <property type="component" value="Unassembled WGS sequence"/>
</dbReference>
<dbReference type="OrthoDB" id="2962003at2759"/>
<feature type="chain" id="PRO_5025640448" evidence="1">
    <location>
        <begin position="19"/>
        <end position="100"/>
    </location>
</feature>